<evidence type="ECO:0000256" key="1">
    <source>
        <dbReference type="SAM" id="MobiDB-lite"/>
    </source>
</evidence>
<dbReference type="AlphaFoldDB" id="A0A6J7HZK2"/>
<reference evidence="2" key="1">
    <citation type="submission" date="2020-05" db="EMBL/GenBank/DDBJ databases">
        <authorList>
            <person name="Chiriac C."/>
            <person name="Salcher M."/>
            <person name="Ghai R."/>
            <person name="Kavagutti S V."/>
        </authorList>
    </citation>
    <scope>NUCLEOTIDE SEQUENCE</scope>
</reference>
<dbReference type="EMBL" id="CAFBMS010000072">
    <property type="protein sequence ID" value="CAB4923925.1"/>
    <property type="molecule type" value="Genomic_DNA"/>
</dbReference>
<feature type="region of interest" description="Disordered" evidence="1">
    <location>
        <begin position="74"/>
        <end position="113"/>
    </location>
</feature>
<protein>
    <submittedName>
        <fullName evidence="2">Unannotated protein</fullName>
    </submittedName>
</protein>
<name>A0A6J7HZK2_9ZZZZ</name>
<accession>A0A6J7HZK2</accession>
<sequence length="113" mass="11672">MAADAFGEVAGTTAVITLPLTHAGVDPETITALIAGHGRQGEQVLVAARNGESGPIRLTPIEHAGLPEMQLECGDEGAVSPSDGRASLAYEAPPADTNTVDPWEQRGSQAEER</sequence>
<gene>
    <name evidence="2" type="ORF">UFOPK3614_01017</name>
</gene>
<organism evidence="2">
    <name type="scientific">freshwater metagenome</name>
    <dbReference type="NCBI Taxonomy" id="449393"/>
    <lineage>
        <taxon>unclassified sequences</taxon>
        <taxon>metagenomes</taxon>
        <taxon>ecological metagenomes</taxon>
    </lineage>
</organism>
<evidence type="ECO:0000313" key="2">
    <source>
        <dbReference type="EMBL" id="CAB4923925.1"/>
    </source>
</evidence>
<proteinExistence type="predicted"/>